<dbReference type="STRING" id="416943.SAMN05445871_4190"/>
<dbReference type="Pfam" id="PF04299">
    <property type="entry name" value="FMN_bind_2"/>
    <property type="match status" value="1"/>
</dbReference>
<sequence length="213" mass="23291">MYLPAHFEANRREALDALIAAQPFGALVTHGPHGLDANHLPFEYEPARGPFGTLRAHVARANPLWQEAAAAPDALVIFQGPAAYISPTWYPSKHETHRQVPTYNYMVVHAHGRIVVHDDEAFLRGLVARLTRRMEAGEPTPWKMGDAPPDYIAQMLGAIVGIEIEVTKLTGKWKLSQNKALPDIRGAADTLLARDSDAQHAVGQAMLDASPDA</sequence>
<reference evidence="2" key="1">
    <citation type="submission" date="2016-10" db="EMBL/GenBank/DDBJ databases">
        <authorList>
            <person name="Varghese N."/>
            <person name="Submissions S."/>
        </authorList>
    </citation>
    <scope>NUCLEOTIDE SEQUENCE [LARGE SCALE GENOMIC DNA]</scope>
    <source>
        <strain evidence="2">LMG 26416</strain>
    </source>
</reference>
<protein>
    <submittedName>
        <fullName evidence="1">Negative transcriptional regulator, PaiB family</fullName>
    </submittedName>
</protein>
<dbReference type="Gene3D" id="2.30.110.10">
    <property type="entry name" value="Electron Transport, Fmn-binding Protein, Chain A"/>
    <property type="match status" value="1"/>
</dbReference>
<dbReference type="PIRSF" id="PIRSF010372">
    <property type="entry name" value="PaiB"/>
    <property type="match status" value="1"/>
</dbReference>
<dbReference type="InterPro" id="IPR012349">
    <property type="entry name" value="Split_barrel_FMN-bd"/>
</dbReference>
<dbReference type="InterPro" id="IPR007396">
    <property type="entry name" value="TR_PAI2-type"/>
</dbReference>
<dbReference type="OrthoDB" id="9794948at2"/>
<gene>
    <name evidence="1" type="ORF">SAMN05192542_12548</name>
</gene>
<dbReference type="PANTHER" id="PTHR35802:SF1">
    <property type="entry name" value="PROTEASE SYNTHASE AND SPORULATION PROTEIN PAI 2"/>
    <property type="match status" value="1"/>
</dbReference>
<evidence type="ECO:0000313" key="2">
    <source>
        <dbReference type="Proteomes" id="UP000199120"/>
    </source>
</evidence>
<accession>A0A1H7VK31</accession>
<organism evidence="1 2">
    <name type="scientific">Paraburkholderia caballeronis</name>
    <dbReference type="NCBI Taxonomy" id="416943"/>
    <lineage>
        <taxon>Bacteria</taxon>
        <taxon>Pseudomonadati</taxon>
        <taxon>Pseudomonadota</taxon>
        <taxon>Betaproteobacteria</taxon>
        <taxon>Burkholderiales</taxon>
        <taxon>Burkholderiaceae</taxon>
        <taxon>Paraburkholderia</taxon>
    </lineage>
</organism>
<dbReference type="EMBL" id="FOAJ01000025">
    <property type="protein sequence ID" value="SEM09215.1"/>
    <property type="molecule type" value="Genomic_DNA"/>
</dbReference>
<keyword evidence="2" id="KW-1185">Reference proteome</keyword>
<name>A0A1H7VK31_9BURK</name>
<evidence type="ECO:0000313" key="1">
    <source>
        <dbReference type="EMBL" id="SEM09215.1"/>
    </source>
</evidence>
<proteinExistence type="predicted"/>
<dbReference type="RefSeq" id="WP_090548302.1">
    <property type="nucleotide sequence ID" value="NZ_FNSR01000002.1"/>
</dbReference>
<dbReference type="SUPFAM" id="SSF50475">
    <property type="entry name" value="FMN-binding split barrel"/>
    <property type="match status" value="1"/>
</dbReference>
<dbReference type="AlphaFoldDB" id="A0A1H7VK31"/>
<dbReference type="PANTHER" id="PTHR35802">
    <property type="entry name" value="PROTEASE SYNTHASE AND SPORULATION PROTEIN PAI 2"/>
    <property type="match status" value="1"/>
</dbReference>
<dbReference type="Proteomes" id="UP000199120">
    <property type="component" value="Unassembled WGS sequence"/>
</dbReference>